<dbReference type="InterPro" id="IPR010924">
    <property type="entry name" value="Rpo4"/>
</dbReference>
<dbReference type="PANTHER" id="PTHR39646:SF1">
    <property type="entry name" value="DNA-DIRECTED RNA POLYMERASE SUBUNIT RPO4"/>
    <property type="match status" value="1"/>
</dbReference>
<evidence type="ECO:0000313" key="2">
    <source>
        <dbReference type="EMBL" id="SUZ55027.1"/>
    </source>
</evidence>
<dbReference type="Gene3D" id="1.10.150.80">
    <property type="entry name" value="HRDC domain"/>
    <property type="match status" value="1"/>
</dbReference>
<sequence>MDEPQPVPLGVVKGLLEAELGNRENKHRCRDCGHFQSLPDESEEPEVEELETPEETAATDGEEQSEPEEAEAPEPPRGPPCNSCGSHNLDLIEQIQYEHRLALDHVRHLTRVTSAQAEGIMQAVGGLEHVDGFYAAKIADILPTHPNDVRAIFARERFSLGQEEISAIIAAVQENTEA</sequence>
<accession>A0A381NKI1</accession>
<reference evidence="2" key="1">
    <citation type="submission" date="2018-05" db="EMBL/GenBank/DDBJ databases">
        <authorList>
            <person name="Lanie J.A."/>
            <person name="Ng W.-L."/>
            <person name="Kazmierczak K.M."/>
            <person name="Andrzejewski T.M."/>
            <person name="Davidsen T.M."/>
            <person name="Wayne K.J."/>
            <person name="Tettelin H."/>
            <person name="Glass J.I."/>
            <person name="Rusch D."/>
            <person name="Podicherti R."/>
            <person name="Tsui H.-C.T."/>
            <person name="Winkler M.E."/>
        </authorList>
    </citation>
    <scope>NUCLEOTIDE SEQUENCE</scope>
</reference>
<dbReference type="PANTHER" id="PTHR39646">
    <property type="entry name" value="RNA POLYMERASE RPB4"/>
    <property type="match status" value="1"/>
</dbReference>
<feature type="region of interest" description="Disordered" evidence="1">
    <location>
        <begin position="22"/>
        <end position="83"/>
    </location>
</feature>
<gene>
    <name evidence="2" type="ORF">METZ01_LOCUS7881</name>
</gene>
<dbReference type="AlphaFoldDB" id="A0A381NKI1"/>
<dbReference type="GO" id="GO:0006352">
    <property type="term" value="P:DNA-templated transcription initiation"/>
    <property type="evidence" value="ECO:0007669"/>
    <property type="project" value="InterPro"/>
</dbReference>
<dbReference type="EMBL" id="UINC01000422">
    <property type="protein sequence ID" value="SUZ55027.1"/>
    <property type="molecule type" value="Genomic_DNA"/>
</dbReference>
<proteinExistence type="predicted"/>
<feature type="compositionally biased region" description="Acidic residues" evidence="1">
    <location>
        <begin position="40"/>
        <end position="54"/>
    </location>
</feature>
<evidence type="ECO:0000256" key="1">
    <source>
        <dbReference type="SAM" id="MobiDB-lite"/>
    </source>
</evidence>
<evidence type="ECO:0008006" key="3">
    <source>
        <dbReference type="Google" id="ProtNLM"/>
    </source>
</evidence>
<dbReference type="InterPro" id="IPR044876">
    <property type="entry name" value="HRDC_dom_sf"/>
</dbReference>
<dbReference type="InterPro" id="IPR005574">
    <property type="entry name" value="Rpb4/RPC9"/>
</dbReference>
<feature type="compositionally biased region" description="Acidic residues" evidence="1">
    <location>
        <begin position="60"/>
        <end position="72"/>
    </location>
</feature>
<dbReference type="GO" id="GO:0000166">
    <property type="term" value="F:nucleotide binding"/>
    <property type="evidence" value="ECO:0007669"/>
    <property type="project" value="InterPro"/>
</dbReference>
<organism evidence="2">
    <name type="scientific">marine metagenome</name>
    <dbReference type="NCBI Taxonomy" id="408172"/>
    <lineage>
        <taxon>unclassified sequences</taxon>
        <taxon>metagenomes</taxon>
        <taxon>ecological metagenomes</taxon>
    </lineage>
</organism>
<dbReference type="Pfam" id="PF03874">
    <property type="entry name" value="RNA_pol_Rpb4"/>
    <property type="match status" value="1"/>
</dbReference>
<dbReference type="SUPFAM" id="SSF47819">
    <property type="entry name" value="HRDC-like"/>
    <property type="match status" value="1"/>
</dbReference>
<protein>
    <recommendedName>
        <fullName evidence="3">RNA polymerase Rpb4/RPC9 core domain-containing protein</fullName>
    </recommendedName>
</protein>
<dbReference type="GO" id="GO:0030880">
    <property type="term" value="C:RNA polymerase complex"/>
    <property type="evidence" value="ECO:0007669"/>
    <property type="project" value="InterPro"/>
</dbReference>
<name>A0A381NKI1_9ZZZZ</name>
<dbReference type="InterPro" id="IPR010997">
    <property type="entry name" value="HRDC-like_sf"/>
</dbReference>